<comment type="caution">
    <text evidence="1">The sequence shown here is derived from an EMBL/GenBank/DDBJ whole genome shotgun (WGS) entry which is preliminary data.</text>
</comment>
<evidence type="ECO:0000313" key="1">
    <source>
        <dbReference type="EMBL" id="KAH7965720.1"/>
    </source>
</evidence>
<protein>
    <submittedName>
        <fullName evidence="1">Uncharacterized protein</fullName>
    </submittedName>
</protein>
<keyword evidence="2" id="KW-1185">Reference proteome</keyword>
<proteinExistence type="predicted"/>
<sequence length="96" mass="11241">MFKWFLDAGGKNISISGTLLIQKVSDLAFFLSYPVFRPGNRWLQRFKEHRGIIYQAIVGEAAAVNEYMANDWLSDHIDEVFVFSKLEIYTFNFQRL</sequence>
<accession>A0ACB8DCE3</accession>
<dbReference type="Proteomes" id="UP000821865">
    <property type="component" value="Chromosome 2"/>
</dbReference>
<dbReference type="EMBL" id="CM023471">
    <property type="protein sequence ID" value="KAH7965720.1"/>
    <property type="molecule type" value="Genomic_DNA"/>
</dbReference>
<reference evidence="1" key="1">
    <citation type="submission" date="2020-05" db="EMBL/GenBank/DDBJ databases">
        <title>Large-scale comparative analyses of tick genomes elucidate their genetic diversity and vector capacities.</title>
        <authorList>
            <person name="Jia N."/>
            <person name="Wang J."/>
            <person name="Shi W."/>
            <person name="Du L."/>
            <person name="Sun Y."/>
            <person name="Zhan W."/>
            <person name="Jiang J."/>
            <person name="Wang Q."/>
            <person name="Zhang B."/>
            <person name="Ji P."/>
            <person name="Sakyi L.B."/>
            <person name="Cui X."/>
            <person name="Yuan T."/>
            <person name="Jiang B."/>
            <person name="Yang W."/>
            <person name="Lam T.T.-Y."/>
            <person name="Chang Q."/>
            <person name="Ding S."/>
            <person name="Wang X."/>
            <person name="Zhu J."/>
            <person name="Ruan X."/>
            <person name="Zhao L."/>
            <person name="Wei J."/>
            <person name="Que T."/>
            <person name="Du C."/>
            <person name="Cheng J."/>
            <person name="Dai P."/>
            <person name="Han X."/>
            <person name="Huang E."/>
            <person name="Gao Y."/>
            <person name="Liu J."/>
            <person name="Shao H."/>
            <person name="Ye R."/>
            <person name="Li L."/>
            <person name="Wei W."/>
            <person name="Wang X."/>
            <person name="Wang C."/>
            <person name="Yang T."/>
            <person name="Huo Q."/>
            <person name="Li W."/>
            <person name="Guo W."/>
            <person name="Chen H."/>
            <person name="Zhou L."/>
            <person name="Ni X."/>
            <person name="Tian J."/>
            <person name="Zhou Y."/>
            <person name="Sheng Y."/>
            <person name="Liu T."/>
            <person name="Pan Y."/>
            <person name="Xia L."/>
            <person name="Li J."/>
            <person name="Zhao F."/>
            <person name="Cao W."/>
        </authorList>
    </citation>
    <scope>NUCLEOTIDE SEQUENCE</scope>
    <source>
        <strain evidence="1">Dsil-2018</strain>
    </source>
</reference>
<organism evidence="1 2">
    <name type="scientific">Dermacentor silvarum</name>
    <name type="common">Tick</name>
    <dbReference type="NCBI Taxonomy" id="543639"/>
    <lineage>
        <taxon>Eukaryota</taxon>
        <taxon>Metazoa</taxon>
        <taxon>Ecdysozoa</taxon>
        <taxon>Arthropoda</taxon>
        <taxon>Chelicerata</taxon>
        <taxon>Arachnida</taxon>
        <taxon>Acari</taxon>
        <taxon>Parasitiformes</taxon>
        <taxon>Ixodida</taxon>
        <taxon>Ixodoidea</taxon>
        <taxon>Ixodidae</taxon>
        <taxon>Rhipicephalinae</taxon>
        <taxon>Dermacentor</taxon>
    </lineage>
</organism>
<evidence type="ECO:0000313" key="2">
    <source>
        <dbReference type="Proteomes" id="UP000821865"/>
    </source>
</evidence>
<name>A0ACB8DCE3_DERSI</name>
<gene>
    <name evidence="1" type="ORF">HPB49_010056</name>
</gene>